<organism evidence="2 3">
    <name type="scientific">Phoenicibacter congonensis</name>
    <dbReference type="NCBI Taxonomy" id="1944646"/>
    <lineage>
        <taxon>Bacteria</taxon>
        <taxon>Bacillati</taxon>
        <taxon>Actinomycetota</taxon>
        <taxon>Coriobacteriia</taxon>
        <taxon>Eggerthellales</taxon>
        <taxon>Eggerthellaceae</taxon>
        <taxon>Phoenicibacter</taxon>
    </lineage>
</organism>
<dbReference type="EMBL" id="JAUMVS010000307">
    <property type="protein sequence ID" value="MDO4842784.1"/>
    <property type="molecule type" value="Genomic_DNA"/>
</dbReference>
<dbReference type="PANTHER" id="PTHR30217">
    <property type="entry name" value="PEPTIDASE U32 FAMILY"/>
    <property type="match status" value="1"/>
</dbReference>
<feature type="non-terminal residue" evidence="2">
    <location>
        <position position="228"/>
    </location>
</feature>
<proteinExistence type="predicted"/>
<evidence type="ECO:0000313" key="3">
    <source>
        <dbReference type="Proteomes" id="UP001168575"/>
    </source>
</evidence>
<dbReference type="InterPro" id="IPR001539">
    <property type="entry name" value="Peptidase_U32"/>
</dbReference>
<evidence type="ECO:0000313" key="2">
    <source>
        <dbReference type="EMBL" id="MDO4842784.1"/>
    </source>
</evidence>
<comment type="caution">
    <text evidence="2">The sequence shown here is derived from an EMBL/GenBank/DDBJ whole genome shotgun (WGS) entry which is preliminary data.</text>
</comment>
<dbReference type="InterPro" id="IPR051454">
    <property type="entry name" value="RNA/ubiquinone_mod_enzymes"/>
</dbReference>
<reference evidence="2" key="1">
    <citation type="submission" date="2023-07" db="EMBL/GenBank/DDBJ databases">
        <title>Between Cages and Wild: Unraveling the Impact of Captivity on Animal Microbiomes and Antimicrobial Resistance.</title>
        <authorList>
            <person name="Schmartz G.P."/>
            <person name="Rehner J."/>
            <person name="Schuff M.J."/>
            <person name="Becker S.L."/>
            <person name="Kravczyk M."/>
            <person name="Gurevich A."/>
            <person name="Francke R."/>
            <person name="Mueller R."/>
            <person name="Keller V."/>
            <person name="Keller A."/>
        </authorList>
    </citation>
    <scope>NUCLEOTIDE SEQUENCE</scope>
    <source>
        <strain evidence="2">S12M_St_49</strain>
    </source>
</reference>
<dbReference type="AlphaFoldDB" id="A0AA43RJ68"/>
<dbReference type="Pfam" id="PF12392">
    <property type="entry name" value="DUF3656"/>
    <property type="match status" value="1"/>
</dbReference>
<name>A0AA43RJ68_9ACTN</name>
<dbReference type="Proteomes" id="UP001168575">
    <property type="component" value="Unassembled WGS sequence"/>
</dbReference>
<evidence type="ECO:0000259" key="1">
    <source>
        <dbReference type="Pfam" id="PF12392"/>
    </source>
</evidence>
<dbReference type="Pfam" id="PF01136">
    <property type="entry name" value="Peptidase_U32"/>
    <property type="match status" value="1"/>
</dbReference>
<protein>
    <submittedName>
        <fullName evidence="2">DUF3656 domain-containing protein</fullName>
    </submittedName>
</protein>
<feature type="domain" description="Peptidase U32 collagenase" evidence="1">
    <location>
        <begin position="142"/>
        <end position="225"/>
    </location>
</feature>
<sequence length="228" mass="26141">MKGPRYVGEVTRIYRKYVDLYLSEKPYKVEPEDLKILMEVFNRGGFTGGYYKEYHGKDMMSMKRPDHQGLYVGKISKLMKGKISFTAQEDIHKGDALQIRINSEEKVELTSPSEFKAGSKVVLNGQKMKKLHEGMEIKRTLNHPMIERIDEGLKQKKKENLKGKIIIQKDQCAKLILKDGEDHVEVIGPVIEEAQKNGAMPADIEKLLKKTGQTHYTFEELEVDLGEN</sequence>
<keyword evidence="3" id="KW-1185">Reference proteome</keyword>
<accession>A0AA43RJ68</accession>
<dbReference type="PANTHER" id="PTHR30217:SF10">
    <property type="entry name" value="23S RRNA 5-HYDROXYCYTIDINE C2501 SYNTHASE"/>
    <property type="match status" value="1"/>
</dbReference>
<dbReference type="InterPro" id="IPR020988">
    <property type="entry name" value="Pept_U32_collagenase"/>
</dbReference>
<gene>
    <name evidence="2" type="ORF">Q3982_08935</name>
</gene>